<evidence type="ECO:0000313" key="3">
    <source>
        <dbReference type="Proteomes" id="UP000231581"/>
    </source>
</evidence>
<evidence type="ECO:0000259" key="1">
    <source>
        <dbReference type="Pfam" id="PF01863"/>
    </source>
</evidence>
<dbReference type="PANTHER" id="PTHR30399:SF1">
    <property type="entry name" value="UTP PYROPHOSPHATASE"/>
    <property type="match status" value="1"/>
</dbReference>
<dbReference type="AlphaFoldDB" id="A0A2H0BU62"/>
<dbReference type="CDD" id="cd07344">
    <property type="entry name" value="M48_yhfN_like"/>
    <property type="match status" value="1"/>
</dbReference>
<reference evidence="2 3" key="1">
    <citation type="submission" date="2017-09" db="EMBL/GenBank/DDBJ databases">
        <title>Depth-based differentiation of microbial function through sediment-hosted aquifers and enrichment of novel symbionts in the deep terrestrial subsurface.</title>
        <authorList>
            <person name="Probst A.J."/>
            <person name="Ladd B."/>
            <person name="Jarett J.K."/>
            <person name="Geller-Mcgrath D.E."/>
            <person name="Sieber C.M."/>
            <person name="Emerson J.B."/>
            <person name="Anantharaman K."/>
            <person name="Thomas B.C."/>
            <person name="Malmstrom R."/>
            <person name="Stieglmeier M."/>
            <person name="Klingl A."/>
            <person name="Woyke T."/>
            <person name="Ryan C.M."/>
            <person name="Banfield J.F."/>
        </authorList>
    </citation>
    <scope>NUCLEOTIDE SEQUENCE [LARGE SCALE GENOMIC DNA]</scope>
    <source>
        <strain evidence="2">CG22_combo_CG10-13_8_21_14_all_47_17</strain>
    </source>
</reference>
<gene>
    <name evidence="2" type="ORF">COX00_02755</name>
</gene>
<feature type="domain" description="YgjP-like metallopeptidase" evidence="1">
    <location>
        <begin position="16"/>
        <end position="216"/>
    </location>
</feature>
<sequence length="224" mass="25855">MNLQELPVLFQRGSVRRLTARVTAKGLVVRAPARMSSVQVETWLRQIRPKLERRLARTPFHLIHVPHEMSGGASVRLLDTLFQILCEEKPRSSVRVLADTIYLKGPSDLKRKRALERWCIRRLHEEAEPLARTFAKQLDVSFEKLLIRSYRSRLGACSSDGKLQLHWGIIFLPRVYREAIIAHEVAHIRAPHHQADFWKTVEELAPGAHGLHSDLRKIGPFLFF</sequence>
<proteinExistence type="predicted"/>
<dbReference type="Proteomes" id="UP000231581">
    <property type="component" value="Unassembled WGS sequence"/>
</dbReference>
<dbReference type="Pfam" id="PF01863">
    <property type="entry name" value="YgjP-like"/>
    <property type="match status" value="1"/>
</dbReference>
<dbReference type="InterPro" id="IPR053136">
    <property type="entry name" value="UTP_pyrophosphatase-like"/>
</dbReference>
<dbReference type="EMBL" id="PCSZ01000055">
    <property type="protein sequence ID" value="PIP60528.1"/>
    <property type="molecule type" value="Genomic_DNA"/>
</dbReference>
<evidence type="ECO:0000313" key="2">
    <source>
        <dbReference type="EMBL" id="PIP60528.1"/>
    </source>
</evidence>
<dbReference type="InterPro" id="IPR002725">
    <property type="entry name" value="YgjP-like_metallopeptidase"/>
</dbReference>
<accession>A0A2H0BU62</accession>
<dbReference type="PANTHER" id="PTHR30399">
    <property type="entry name" value="UNCHARACTERIZED PROTEIN YGJP"/>
    <property type="match status" value="1"/>
</dbReference>
<name>A0A2H0BU62_9BACT</name>
<protein>
    <recommendedName>
        <fullName evidence="1">YgjP-like metallopeptidase domain-containing protein</fullName>
    </recommendedName>
</protein>
<comment type="caution">
    <text evidence="2">The sequence shown here is derived from an EMBL/GenBank/DDBJ whole genome shotgun (WGS) entry which is preliminary data.</text>
</comment>
<organism evidence="2 3">
    <name type="scientific">Candidatus Uhrbacteria bacterium CG22_combo_CG10-13_8_21_14_all_47_17</name>
    <dbReference type="NCBI Taxonomy" id="1975041"/>
    <lineage>
        <taxon>Bacteria</taxon>
        <taxon>Candidatus Uhriibacteriota</taxon>
    </lineage>
</organism>
<dbReference type="Gene3D" id="3.30.2010.10">
    <property type="entry name" value="Metalloproteases ('zincins'), catalytic domain"/>
    <property type="match status" value="1"/>
</dbReference>